<evidence type="ECO:0000313" key="3">
    <source>
        <dbReference type="Proteomes" id="UP001217089"/>
    </source>
</evidence>
<accession>A0ABQ9FVW0</accession>
<evidence type="ECO:0000256" key="1">
    <source>
        <dbReference type="SAM" id="Phobius"/>
    </source>
</evidence>
<feature type="transmembrane region" description="Helical" evidence="1">
    <location>
        <begin position="20"/>
        <end position="41"/>
    </location>
</feature>
<keyword evidence="1" id="KW-0812">Transmembrane</keyword>
<keyword evidence="3" id="KW-1185">Reference proteome</keyword>
<gene>
    <name evidence="2" type="ORF">KUTeg_001415</name>
</gene>
<comment type="caution">
    <text evidence="2">The sequence shown here is derived from an EMBL/GenBank/DDBJ whole genome shotgun (WGS) entry which is preliminary data.</text>
</comment>
<organism evidence="2 3">
    <name type="scientific">Tegillarca granosa</name>
    <name type="common">Malaysian cockle</name>
    <name type="synonym">Anadara granosa</name>
    <dbReference type="NCBI Taxonomy" id="220873"/>
    <lineage>
        <taxon>Eukaryota</taxon>
        <taxon>Metazoa</taxon>
        <taxon>Spiralia</taxon>
        <taxon>Lophotrochozoa</taxon>
        <taxon>Mollusca</taxon>
        <taxon>Bivalvia</taxon>
        <taxon>Autobranchia</taxon>
        <taxon>Pteriomorphia</taxon>
        <taxon>Arcoida</taxon>
        <taxon>Arcoidea</taxon>
        <taxon>Arcidae</taxon>
        <taxon>Tegillarca</taxon>
    </lineage>
</organism>
<proteinExistence type="predicted"/>
<keyword evidence="1" id="KW-1133">Transmembrane helix</keyword>
<dbReference type="Proteomes" id="UP001217089">
    <property type="component" value="Unassembled WGS sequence"/>
</dbReference>
<name>A0ABQ9FVW0_TEGGR</name>
<evidence type="ECO:0000313" key="2">
    <source>
        <dbReference type="EMBL" id="KAJ8319828.1"/>
    </source>
</evidence>
<protein>
    <submittedName>
        <fullName evidence="2">Uncharacterized protein</fullName>
    </submittedName>
</protein>
<dbReference type="EMBL" id="JARBDR010000141">
    <property type="protein sequence ID" value="KAJ8319828.1"/>
    <property type="molecule type" value="Genomic_DNA"/>
</dbReference>
<keyword evidence="1" id="KW-0472">Membrane</keyword>
<sequence>MTIWIHNKNYEIKFKNKNIHLLLFLDFTKCIIIFTLDIHFLKVIKIMTFKMAFNLSRKRNWFYQTSCKCFDIYKIVTNLVKTTYRKVGCQVEVYTCNIIDRKPVKISMNAYIKNFSNKI</sequence>
<reference evidence="2 3" key="1">
    <citation type="submission" date="2022-12" db="EMBL/GenBank/DDBJ databases">
        <title>Chromosome-level genome of Tegillarca granosa.</title>
        <authorList>
            <person name="Kim J."/>
        </authorList>
    </citation>
    <scope>NUCLEOTIDE SEQUENCE [LARGE SCALE GENOMIC DNA]</scope>
    <source>
        <strain evidence="2">Teg-2019</strain>
        <tissue evidence="2">Adductor muscle</tissue>
    </source>
</reference>